<evidence type="ECO:0000256" key="1">
    <source>
        <dbReference type="SAM" id="MobiDB-lite"/>
    </source>
</evidence>
<evidence type="ECO:0000313" key="3">
    <source>
        <dbReference type="Proteomes" id="UP000027238"/>
    </source>
</evidence>
<feature type="compositionally biased region" description="Basic and acidic residues" evidence="1">
    <location>
        <begin position="97"/>
        <end position="115"/>
    </location>
</feature>
<dbReference type="EMBL" id="JMSE01001608">
    <property type="protein sequence ID" value="KDN59756.1"/>
    <property type="molecule type" value="Genomic_DNA"/>
</dbReference>
<name>A0A066X200_COLSU</name>
<keyword evidence="3" id="KW-1185">Reference proteome</keyword>
<gene>
    <name evidence="2" type="ORF">CSUB01_12471</name>
</gene>
<dbReference type="HOGENOM" id="CLU_587381_0_0_1"/>
<feature type="non-terminal residue" evidence="2">
    <location>
        <position position="1"/>
    </location>
</feature>
<dbReference type="Proteomes" id="UP000027238">
    <property type="component" value="Unassembled WGS sequence"/>
</dbReference>
<evidence type="ECO:0000313" key="2">
    <source>
        <dbReference type="EMBL" id="KDN59756.1"/>
    </source>
</evidence>
<feature type="region of interest" description="Disordered" evidence="1">
    <location>
        <begin position="169"/>
        <end position="203"/>
    </location>
</feature>
<protein>
    <submittedName>
        <fullName evidence="2">Uncharacterized protein</fullName>
    </submittedName>
</protein>
<dbReference type="AlphaFoldDB" id="A0A066X200"/>
<feature type="region of interest" description="Disordered" evidence="1">
    <location>
        <begin position="319"/>
        <end position="343"/>
    </location>
</feature>
<comment type="caution">
    <text evidence="2">The sequence shown here is derived from an EMBL/GenBank/DDBJ whole genome shotgun (WGS) entry which is preliminary data.</text>
</comment>
<proteinExistence type="predicted"/>
<feature type="region of interest" description="Disordered" evidence="1">
    <location>
        <begin position="41"/>
        <end position="115"/>
    </location>
</feature>
<feature type="region of interest" description="Disordered" evidence="1">
    <location>
        <begin position="264"/>
        <end position="283"/>
    </location>
</feature>
<organism evidence="2 3">
    <name type="scientific">Colletotrichum sublineola</name>
    <name type="common">Sorghum anthracnose fungus</name>
    <dbReference type="NCBI Taxonomy" id="1173701"/>
    <lineage>
        <taxon>Eukaryota</taxon>
        <taxon>Fungi</taxon>
        <taxon>Dikarya</taxon>
        <taxon>Ascomycota</taxon>
        <taxon>Pezizomycotina</taxon>
        <taxon>Sordariomycetes</taxon>
        <taxon>Hypocreomycetidae</taxon>
        <taxon>Glomerellales</taxon>
        <taxon>Glomerellaceae</taxon>
        <taxon>Colletotrichum</taxon>
        <taxon>Colletotrichum graminicola species complex</taxon>
    </lineage>
</organism>
<sequence>LRHFGALRFVLDLRNCTAARAPALRLYYDPRADEGCTPVQYKTRESTPGDHTAGSDPIQIRPVTPEGARGTIIHPFEPTPPVNAPGCAHSPQPSANDRFDRLTEDPPTAQEDHLHHATKRLRSAAPVPDFTAGSSAACLLSDNAPDPDSIVHATYPSKPLHRAASFQGRHLAKTSSAARVSKVGDGKGKKRKGKGNHQMTRASVRVSPGNVIEVRLAIGTVVPGASVAGTKAFSPYRCPATGYAFNEAGRLAVVKAFNNGCPSTNIGSSRRSPSKATSAPSLSSLTFSRLSKGRSNFFFATHSHPAFSSLFTNNPKIGFGSLRNKPSQSPERRHTPTMPESEEAPKATLILTLSGTLSEDREDWYRGVIEVLGEIYTRVHEREQYAVLYKLGATDSKRAPPAFQPFVLCLGHPRWVNELQYNLRGRKNIPHYIAEKELILLFNDLDSGLDPAHGVALVADPEDGSL</sequence>
<accession>A0A066X200</accession>
<reference evidence="3" key="1">
    <citation type="journal article" date="2014" name="Genome Announc.">
        <title>Draft genome sequence of Colletotrichum sublineola, a destructive pathogen of cultivated sorghum.</title>
        <authorList>
            <person name="Baroncelli R."/>
            <person name="Sanz-Martin J.M."/>
            <person name="Rech G.E."/>
            <person name="Sukno S.A."/>
            <person name="Thon M.R."/>
        </authorList>
    </citation>
    <scope>NUCLEOTIDE SEQUENCE [LARGE SCALE GENOMIC DNA]</scope>
    <source>
        <strain evidence="3">TX430BB</strain>
    </source>
</reference>